<reference evidence="2" key="1">
    <citation type="submission" date="2022-11" db="EMBL/GenBank/DDBJ databases">
        <authorList>
            <person name="Petersen C."/>
        </authorList>
    </citation>
    <scope>NUCLEOTIDE SEQUENCE</scope>
    <source>
        <strain evidence="2">IBT 16849</strain>
    </source>
</reference>
<dbReference type="Proteomes" id="UP001150879">
    <property type="component" value="Unassembled WGS sequence"/>
</dbReference>
<accession>A0A9W9MTH1</accession>
<gene>
    <name evidence="2" type="ORF">N7472_003670</name>
</gene>
<evidence type="ECO:0000256" key="1">
    <source>
        <dbReference type="SAM" id="MobiDB-lite"/>
    </source>
</evidence>
<feature type="region of interest" description="Disordered" evidence="1">
    <location>
        <begin position="149"/>
        <end position="168"/>
    </location>
</feature>
<dbReference type="AlphaFoldDB" id="A0A9W9MTH1"/>
<comment type="caution">
    <text evidence="2">The sequence shown here is derived from an EMBL/GenBank/DDBJ whole genome shotgun (WGS) entry which is preliminary data.</text>
</comment>
<feature type="compositionally biased region" description="Acidic residues" evidence="1">
    <location>
        <begin position="190"/>
        <end position="202"/>
    </location>
</feature>
<evidence type="ECO:0000313" key="3">
    <source>
        <dbReference type="Proteomes" id="UP001150879"/>
    </source>
</evidence>
<name>A0A9W9MTH1_9EURO</name>
<reference evidence="2" key="2">
    <citation type="journal article" date="2023" name="IMA Fungus">
        <title>Comparative genomic study of the Penicillium genus elucidates a diverse pangenome and 15 lateral gene transfer events.</title>
        <authorList>
            <person name="Petersen C."/>
            <person name="Sorensen T."/>
            <person name="Nielsen M.R."/>
            <person name="Sondergaard T.E."/>
            <person name="Sorensen J.L."/>
            <person name="Fitzpatrick D.A."/>
            <person name="Frisvad J.C."/>
            <person name="Nielsen K.L."/>
        </authorList>
    </citation>
    <scope>NUCLEOTIDE SEQUENCE</scope>
    <source>
        <strain evidence="2">IBT 16849</strain>
    </source>
</reference>
<dbReference type="EMBL" id="JAPQKP010000002">
    <property type="protein sequence ID" value="KAJ5207222.1"/>
    <property type="molecule type" value="Genomic_DNA"/>
</dbReference>
<feature type="compositionally biased region" description="Basic and acidic residues" evidence="1">
    <location>
        <begin position="283"/>
        <end position="301"/>
    </location>
</feature>
<organism evidence="2 3">
    <name type="scientific">Penicillium cf. griseofulvum</name>
    <dbReference type="NCBI Taxonomy" id="2972120"/>
    <lineage>
        <taxon>Eukaryota</taxon>
        <taxon>Fungi</taxon>
        <taxon>Dikarya</taxon>
        <taxon>Ascomycota</taxon>
        <taxon>Pezizomycotina</taxon>
        <taxon>Eurotiomycetes</taxon>
        <taxon>Eurotiomycetidae</taxon>
        <taxon>Eurotiales</taxon>
        <taxon>Aspergillaceae</taxon>
        <taxon>Penicillium</taxon>
    </lineage>
</organism>
<evidence type="ECO:0000313" key="2">
    <source>
        <dbReference type="EMBL" id="KAJ5207222.1"/>
    </source>
</evidence>
<proteinExistence type="predicted"/>
<feature type="region of interest" description="Disordered" evidence="1">
    <location>
        <begin position="190"/>
        <end position="223"/>
    </location>
</feature>
<feature type="compositionally biased region" description="Basic and acidic residues" evidence="1">
    <location>
        <begin position="209"/>
        <end position="223"/>
    </location>
</feature>
<sequence>MKPTKSSKRPTVRWDQYKRQVLCCLYRFFICDKKETEEIFSYVFRGHLDERGIQGFVPFATLKTQWTWMKNKQDPVWCHVHINTPSATDPEWKEIISKIKSAAKTLRFQLREKTEDDTNTSHWSSLGSDERNIASNGPVLLLPQTLSTPQTLKNDTRNNIPDAHRSTEPVVTSRGKLCLWCKHEGTTYEFEDIQEPQDEDNDYGNGYEDNSHANPHNDRQEDPSMREYTLGFKQFMGELEGKVLYSDKELFGSGSEDYVVTFQGSPPKLRPFCNPDLSLPSGLEKEKEPLGTEDSLNRSTDRGSLANLTVLEPPSIPMEDQSGTLDDDQISTQETLYNIRFPQTRAASTARGRRGMNGSPTMK</sequence>
<keyword evidence="3" id="KW-1185">Reference proteome</keyword>
<protein>
    <submittedName>
        <fullName evidence="2">Uncharacterized protein</fullName>
    </submittedName>
</protein>
<dbReference type="OrthoDB" id="4272375at2759"/>
<feature type="region of interest" description="Disordered" evidence="1">
    <location>
        <begin position="265"/>
        <end position="363"/>
    </location>
</feature>